<dbReference type="EMBL" id="RAQO01000004">
    <property type="protein sequence ID" value="RKF19644.1"/>
    <property type="molecule type" value="Genomic_DNA"/>
</dbReference>
<dbReference type="SUPFAM" id="SSF55729">
    <property type="entry name" value="Acyl-CoA N-acyltransferases (Nat)"/>
    <property type="match status" value="1"/>
</dbReference>
<dbReference type="InterPro" id="IPR000182">
    <property type="entry name" value="GNAT_dom"/>
</dbReference>
<sequence>MNAIHYTVNQSTYPQIEKHLEACYEPESSSLRKYVVLTDYAMKIFSKAEKFEAWVDGTLVGLVAVYMNTKQSAHVTNVSVLKNFTGEGIATILIERSIVAAINKSLDVMTLEVELANHSALSLYRKIGFVNTSVISTKQVMNLDIKGRDETR</sequence>
<gene>
    <name evidence="2" type="ORF">DBZ36_04035</name>
</gene>
<dbReference type="Proteomes" id="UP000286482">
    <property type="component" value="Unassembled WGS sequence"/>
</dbReference>
<evidence type="ECO:0000313" key="2">
    <source>
        <dbReference type="EMBL" id="RKF19644.1"/>
    </source>
</evidence>
<proteinExistence type="predicted"/>
<dbReference type="InterPro" id="IPR016181">
    <property type="entry name" value="Acyl_CoA_acyltransferase"/>
</dbReference>
<keyword evidence="3" id="KW-1185">Reference proteome</keyword>
<reference evidence="2 3" key="1">
    <citation type="submission" date="2018-09" db="EMBL/GenBank/DDBJ databases">
        <authorList>
            <person name="Wang Z."/>
        </authorList>
    </citation>
    <scope>NUCLEOTIDE SEQUENCE [LARGE SCALE GENOMIC DNA]</scope>
    <source>
        <strain evidence="2 3">ALS 81</strain>
    </source>
</reference>
<feature type="domain" description="N-acetyltransferase" evidence="1">
    <location>
        <begin position="11"/>
        <end position="146"/>
    </location>
</feature>
<dbReference type="Pfam" id="PF00583">
    <property type="entry name" value="Acetyltransf_1"/>
    <property type="match status" value="1"/>
</dbReference>
<dbReference type="OrthoDB" id="8708169at2"/>
<evidence type="ECO:0000313" key="3">
    <source>
        <dbReference type="Proteomes" id="UP000286482"/>
    </source>
</evidence>
<dbReference type="CDD" id="cd04301">
    <property type="entry name" value="NAT_SF"/>
    <property type="match status" value="1"/>
</dbReference>
<dbReference type="Gene3D" id="3.40.630.30">
    <property type="match status" value="1"/>
</dbReference>
<protein>
    <submittedName>
        <fullName evidence="2">GNAT family N-acetyltransferase</fullName>
    </submittedName>
</protein>
<dbReference type="GO" id="GO:0016747">
    <property type="term" value="F:acyltransferase activity, transferring groups other than amino-acyl groups"/>
    <property type="evidence" value="ECO:0007669"/>
    <property type="project" value="InterPro"/>
</dbReference>
<name>A0A420EG55_9ALTE</name>
<keyword evidence="2" id="KW-0808">Transferase</keyword>
<dbReference type="RefSeq" id="WP_120353649.1">
    <property type="nucleotide sequence ID" value="NZ_RAQO01000004.1"/>
</dbReference>
<comment type="caution">
    <text evidence="2">The sequence shown here is derived from an EMBL/GenBank/DDBJ whole genome shotgun (WGS) entry which is preliminary data.</text>
</comment>
<dbReference type="AlphaFoldDB" id="A0A420EG55"/>
<accession>A0A420EG55</accession>
<dbReference type="PROSITE" id="PS51186">
    <property type="entry name" value="GNAT"/>
    <property type="match status" value="1"/>
</dbReference>
<evidence type="ECO:0000259" key="1">
    <source>
        <dbReference type="PROSITE" id="PS51186"/>
    </source>
</evidence>
<organism evidence="2 3">
    <name type="scientific">Alginatibacterium sediminis</name>
    <dbReference type="NCBI Taxonomy" id="2164068"/>
    <lineage>
        <taxon>Bacteria</taxon>
        <taxon>Pseudomonadati</taxon>
        <taxon>Pseudomonadota</taxon>
        <taxon>Gammaproteobacteria</taxon>
        <taxon>Alteromonadales</taxon>
        <taxon>Alteromonadaceae</taxon>
        <taxon>Alginatibacterium</taxon>
    </lineage>
</organism>